<reference evidence="1 2" key="1">
    <citation type="journal article" date="2004" name="Environ. Microbiol.">
        <title>Phylogeny-function analysis of (meta)genomic libraries: screening for expression of ribosomal RNA genes by large-insert library fluorescent in situ hybridization (LIL-FISH).</title>
        <authorList>
            <person name="Leveau J.H."/>
            <person name="Gerards S."/>
            <person name="de Boer W."/>
            <person name="van Veen J.A."/>
        </authorList>
    </citation>
    <scope>NUCLEOTIDE SEQUENCE [LARGE SCALE GENOMIC DNA]</scope>
    <source>
        <strain evidence="1 2">Ter331</strain>
    </source>
</reference>
<dbReference type="NCBIfam" id="NF041471">
    <property type="entry name" value="phage_reg_YmfL"/>
    <property type="match status" value="1"/>
</dbReference>
<dbReference type="AlphaFoldDB" id="G0AAI0"/>
<dbReference type="eggNOG" id="ENOG5032VCR">
    <property type="taxonomic scope" value="Bacteria"/>
</dbReference>
<dbReference type="Pfam" id="PF06892">
    <property type="entry name" value="Phage_CP76"/>
    <property type="match status" value="1"/>
</dbReference>
<dbReference type="Proteomes" id="UP000008392">
    <property type="component" value="Chromosome"/>
</dbReference>
<accession>G0AAI0</accession>
<protein>
    <submittedName>
        <fullName evidence="1">Uncharacterized protein</fullName>
    </submittedName>
</protein>
<organism evidence="1 2">
    <name type="scientific">Collimonas fungivorans (strain Ter331)</name>
    <dbReference type="NCBI Taxonomy" id="1005048"/>
    <lineage>
        <taxon>Bacteria</taxon>
        <taxon>Pseudomonadati</taxon>
        <taxon>Pseudomonadota</taxon>
        <taxon>Betaproteobacteria</taxon>
        <taxon>Burkholderiales</taxon>
        <taxon>Oxalobacteraceae</taxon>
        <taxon>Collimonas</taxon>
    </lineage>
</organism>
<dbReference type="RefSeq" id="WP_014007346.1">
    <property type="nucleotide sequence ID" value="NC_015856.1"/>
</dbReference>
<evidence type="ECO:0000313" key="2">
    <source>
        <dbReference type="Proteomes" id="UP000008392"/>
    </source>
</evidence>
<reference evidence="2" key="6">
    <citation type="submission" date="2011-05" db="EMBL/GenBank/DDBJ databases">
        <title>Complete sequence of Collimonas fungivorans Ter331.</title>
        <authorList>
            <person name="Leveau J.H."/>
        </authorList>
    </citation>
    <scope>NUCLEOTIDE SEQUENCE [LARGE SCALE GENOMIC DNA]</scope>
    <source>
        <strain evidence="2">Ter331</strain>
    </source>
</reference>
<gene>
    <name evidence="1" type="ordered locus">CFU_3370</name>
</gene>
<dbReference type="EMBL" id="CP002745">
    <property type="protein sequence ID" value="AEK63194.1"/>
    <property type="molecule type" value="Genomic_DNA"/>
</dbReference>
<dbReference type="InterPro" id="IPR009679">
    <property type="entry name" value="Phage_186_CII-like"/>
</dbReference>
<reference evidence="1 2" key="5">
    <citation type="journal article" date="2011" name="ISME J.">
        <title>Dual transcriptional profiling of a bacterial/fungal confrontation: Collimonas fungivorans versus Aspergillus niger.</title>
        <authorList>
            <person name="Mela F."/>
            <person name="Fritsche K."/>
            <person name="de Boer W."/>
            <person name="van Veen J.A."/>
            <person name="de Graaff L.H."/>
            <person name="van den Berg M."/>
            <person name="Leveau J.H."/>
        </authorList>
    </citation>
    <scope>NUCLEOTIDE SEQUENCE [LARGE SCALE GENOMIC DNA]</scope>
    <source>
        <strain evidence="1 2">Ter331</strain>
    </source>
</reference>
<reference evidence="1 2" key="4">
    <citation type="journal article" date="2010" name="Environ. Microbiol.">
        <title>The bacterial genus Collimonas: mycophagy, weathering and other adaptive solutions to life in oligotrophic soil environments.</title>
        <authorList>
            <person name="Leveau J.H."/>
            <person name="Uroz S."/>
            <person name="de Boer W."/>
        </authorList>
    </citation>
    <scope>NUCLEOTIDE SEQUENCE [LARGE SCALE GENOMIC DNA]</scope>
    <source>
        <strain evidence="1 2">Ter331</strain>
    </source>
</reference>
<reference evidence="1 2" key="2">
    <citation type="journal article" date="2006" name="J. Microbiol. Methods">
        <title>Genomic flank-sequencing of plasposon insertion sites for rapid identification of functional genes.</title>
        <authorList>
            <person name="Leveau J.H."/>
            <person name="Gerards S."/>
            <person name="Fritsche K."/>
            <person name="Zondag G."/>
            <person name="van Veen J.A."/>
        </authorList>
    </citation>
    <scope>NUCLEOTIDE SEQUENCE [LARGE SCALE GENOMIC DNA]</scope>
    <source>
        <strain evidence="1 2">Ter331</strain>
    </source>
</reference>
<dbReference type="GO" id="GO:0003677">
    <property type="term" value="F:DNA binding"/>
    <property type="evidence" value="ECO:0007669"/>
    <property type="project" value="InterPro"/>
</dbReference>
<reference evidence="1 2" key="3">
    <citation type="journal article" date="2008" name="FEMS Microbiol. Ecol.">
        <title>Identification and characterization of genes underlying chitinolysis in Collimonas fungivorans Ter331.</title>
        <authorList>
            <person name="Fritsche K."/>
            <person name="de Boer W."/>
            <person name="Gerards S."/>
            <person name="van den Berg M."/>
            <person name="van Veen J.A."/>
            <person name="Leveau J.H."/>
        </authorList>
    </citation>
    <scope>NUCLEOTIDE SEQUENCE [LARGE SCALE GENOMIC DNA]</scope>
    <source>
        <strain evidence="1 2">Ter331</strain>
    </source>
</reference>
<keyword evidence="2" id="KW-1185">Reference proteome</keyword>
<evidence type="ECO:0000313" key="1">
    <source>
        <dbReference type="EMBL" id="AEK63194.1"/>
    </source>
</evidence>
<dbReference type="HOGENOM" id="CLU_104109_1_1_4"/>
<name>G0AAI0_COLFT</name>
<proteinExistence type="predicted"/>
<dbReference type="KEGG" id="cfu:CFU_3370"/>
<sequence>MNLRQSYLSMIKQFSGGWDAISAALGMSRDALENRIYERKGQSLCVDTALQMQAFSSTTYFAEAIATASGGVFVAMPSAVDIDNEALLNKFNQLHSHIGLLSRRFSEATADGEVDKRERADLSAIGDEIHKDMQELLGLTFRIYCRDAQGSELE</sequence>
<dbReference type="InterPro" id="IPR048188">
    <property type="entry name" value="YmfL-like"/>
</dbReference>